<evidence type="ECO:0008006" key="4">
    <source>
        <dbReference type="Google" id="ProtNLM"/>
    </source>
</evidence>
<feature type="transmembrane region" description="Helical" evidence="1">
    <location>
        <begin position="67"/>
        <end position="90"/>
    </location>
</feature>
<dbReference type="EMBL" id="BLAD01000039">
    <property type="protein sequence ID" value="GER99143.1"/>
    <property type="molecule type" value="Genomic_DNA"/>
</dbReference>
<keyword evidence="3" id="KW-1185">Reference proteome</keyword>
<evidence type="ECO:0000256" key="1">
    <source>
        <dbReference type="SAM" id="Phobius"/>
    </source>
</evidence>
<comment type="caution">
    <text evidence="2">The sequence shown here is derived from an EMBL/GenBank/DDBJ whole genome shotgun (WGS) entry which is preliminary data.</text>
</comment>
<keyword evidence="1" id="KW-0472">Membrane</keyword>
<evidence type="ECO:0000313" key="2">
    <source>
        <dbReference type="EMBL" id="GER99143.1"/>
    </source>
</evidence>
<feature type="transmembrane region" description="Helical" evidence="1">
    <location>
        <begin position="116"/>
        <end position="137"/>
    </location>
</feature>
<gene>
    <name evidence="2" type="ORF">Acor_12070</name>
</gene>
<protein>
    <recommendedName>
        <fullName evidence="4">DUF1772 domain-containing protein</fullName>
    </recommendedName>
</protein>
<keyword evidence="1" id="KW-1133">Transmembrane helix</keyword>
<accession>A0A5M3VRM0</accession>
<dbReference type="AlphaFoldDB" id="A0A5M3VRM0"/>
<dbReference type="InterPro" id="IPR013901">
    <property type="entry name" value="Anthrone_oxy"/>
</dbReference>
<sequence>MLLLGLFAGGVFFTVLAPSLRLLPGPAYVRYWQALNIDYGRAMPVLLLTCLALLLATCVLSYRRGWLVFGLSVAALLLIAATIVLTVTQLEPLNLLANSWNADQLPADWTDARESWWTLHAVRTVMAVTAFAGLLVAQAVDQGGSVRADSPDSVVRMAPILNR</sequence>
<dbReference type="Proteomes" id="UP000334990">
    <property type="component" value="Unassembled WGS sequence"/>
</dbReference>
<name>A0A5M3VRM0_9ACTN</name>
<keyword evidence="1" id="KW-0812">Transmembrane</keyword>
<dbReference type="Pfam" id="PF08592">
    <property type="entry name" value="Anthrone_oxy"/>
    <property type="match status" value="1"/>
</dbReference>
<dbReference type="RefSeq" id="WP_246238460.1">
    <property type="nucleotide sequence ID" value="NZ_BAAABN010000093.1"/>
</dbReference>
<reference evidence="2 3" key="1">
    <citation type="submission" date="2019-10" db="EMBL/GenBank/DDBJ databases">
        <title>Whole genome shotgun sequence of Acrocarpospora corrugata NBRC 13972.</title>
        <authorList>
            <person name="Ichikawa N."/>
            <person name="Kimura A."/>
            <person name="Kitahashi Y."/>
            <person name="Komaki H."/>
            <person name="Oguchi A."/>
        </authorList>
    </citation>
    <scope>NUCLEOTIDE SEQUENCE [LARGE SCALE GENOMIC DNA]</scope>
    <source>
        <strain evidence="2 3">NBRC 13972</strain>
    </source>
</reference>
<proteinExistence type="predicted"/>
<organism evidence="2 3">
    <name type="scientific">Acrocarpospora corrugata</name>
    <dbReference type="NCBI Taxonomy" id="35763"/>
    <lineage>
        <taxon>Bacteria</taxon>
        <taxon>Bacillati</taxon>
        <taxon>Actinomycetota</taxon>
        <taxon>Actinomycetes</taxon>
        <taxon>Streptosporangiales</taxon>
        <taxon>Streptosporangiaceae</taxon>
        <taxon>Acrocarpospora</taxon>
    </lineage>
</organism>
<feature type="transmembrane region" description="Helical" evidence="1">
    <location>
        <begin position="42"/>
        <end position="60"/>
    </location>
</feature>
<evidence type="ECO:0000313" key="3">
    <source>
        <dbReference type="Proteomes" id="UP000334990"/>
    </source>
</evidence>